<protein>
    <recommendedName>
        <fullName evidence="1">DinB-like domain-containing protein</fullName>
    </recommendedName>
</protein>
<dbReference type="SUPFAM" id="SSF109854">
    <property type="entry name" value="DinB/YfiT-like putative metalloenzymes"/>
    <property type="match status" value="1"/>
</dbReference>
<reference evidence="3" key="1">
    <citation type="submission" date="2016-10" db="EMBL/GenBank/DDBJ databases">
        <authorList>
            <person name="Varghese N."/>
            <person name="Submissions S."/>
        </authorList>
    </citation>
    <scope>NUCLEOTIDE SEQUENCE [LARGE SCALE GENOMIC DNA]</scope>
    <source>
        <strain evidence="3">IBRC-M10078</strain>
    </source>
</reference>
<gene>
    <name evidence="2" type="ORF">SAMN05216565_103248</name>
</gene>
<dbReference type="EMBL" id="FNJU01000003">
    <property type="protein sequence ID" value="SDP48086.1"/>
    <property type="molecule type" value="Genomic_DNA"/>
</dbReference>
<dbReference type="Proteomes" id="UP000199159">
    <property type="component" value="Unassembled WGS sequence"/>
</dbReference>
<dbReference type="Pfam" id="PF12867">
    <property type="entry name" value="DinB_2"/>
    <property type="match status" value="1"/>
</dbReference>
<proteinExistence type="predicted"/>
<organism evidence="2 3">
    <name type="scientific">Litchfieldia salsa</name>
    <dbReference type="NCBI Taxonomy" id="930152"/>
    <lineage>
        <taxon>Bacteria</taxon>
        <taxon>Bacillati</taxon>
        <taxon>Bacillota</taxon>
        <taxon>Bacilli</taxon>
        <taxon>Bacillales</taxon>
        <taxon>Bacillaceae</taxon>
        <taxon>Litchfieldia</taxon>
    </lineage>
</organism>
<dbReference type="AlphaFoldDB" id="A0A1H0T3D9"/>
<name>A0A1H0T3D9_9BACI</name>
<sequence length="189" mass="22016">MDKNKHIFGGGSGVVYDLKGEENMQLLVGILYSAVKENCKRLKSITNGMAQEELDYKGPNNNRNSTAQLIKHIMYVDLNWVYRIKGQQLPMSLREQYGPMIDVNNKLPMVKGKSLNSFISEYESIFKMLKDTCTQLKDDDLDTVVTFGHENEKQATIRWGLWHMADHNRYHQAHINLLRKWYREYPSSN</sequence>
<dbReference type="Gene3D" id="1.20.120.450">
    <property type="entry name" value="dinb family like domain"/>
    <property type="match status" value="1"/>
</dbReference>
<evidence type="ECO:0000313" key="2">
    <source>
        <dbReference type="EMBL" id="SDP48086.1"/>
    </source>
</evidence>
<dbReference type="InterPro" id="IPR034660">
    <property type="entry name" value="DinB/YfiT-like"/>
</dbReference>
<accession>A0A1H0T3D9</accession>
<keyword evidence="3" id="KW-1185">Reference proteome</keyword>
<dbReference type="STRING" id="930152.SAMN05216565_103248"/>
<evidence type="ECO:0000313" key="3">
    <source>
        <dbReference type="Proteomes" id="UP000199159"/>
    </source>
</evidence>
<dbReference type="InterPro" id="IPR024775">
    <property type="entry name" value="DinB-like"/>
</dbReference>
<evidence type="ECO:0000259" key="1">
    <source>
        <dbReference type="Pfam" id="PF12867"/>
    </source>
</evidence>
<feature type="domain" description="DinB-like" evidence="1">
    <location>
        <begin position="40"/>
        <end position="175"/>
    </location>
</feature>